<evidence type="ECO:0000256" key="2">
    <source>
        <dbReference type="SAM" id="MobiDB-lite"/>
    </source>
</evidence>
<accession>A0A653BQA5</accession>
<feature type="region of interest" description="Disordered" evidence="2">
    <location>
        <begin position="367"/>
        <end position="407"/>
    </location>
</feature>
<feature type="compositionally biased region" description="Low complexity" evidence="2">
    <location>
        <begin position="138"/>
        <end position="157"/>
    </location>
</feature>
<evidence type="ECO:0000313" key="4">
    <source>
        <dbReference type="Proteomes" id="UP000410492"/>
    </source>
</evidence>
<feature type="region of interest" description="Disordered" evidence="2">
    <location>
        <begin position="490"/>
        <end position="528"/>
    </location>
</feature>
<dbReference type="Proteomes" id="UP000410492">
    <property type="component" value="Unassembled WGS sequence"/>
</dbReference>
<feature type="region of interest" description="Disordered" evidence="2">
    <location>
        <begin position="545"/>
        <end position="619"/>
    </location>
</feature>
<reference evidence="3 4" key="1">
    <citation type="submission" date="2019-01" db="EMBL/GenBank/DDBJ databases">
        <authorList>
            <person name="Sayadi A."/>
        </authorList>
    </citation>
    <scope>NUCLEOTIDE SEQUENCE [LARGE SCALE GENOMIC DNA]</scope>
</reference>
<dbReference type="EMBL" id="CAACVG010003797">
    <property type="protein sequence ID" value="VEN37781.1"/>
    <property type="molecule type" value="Genomic_DNA"/>
</dbReference>
<evidence type="ECO:0000256" key="1">
    <source>
        <dbReference type="SAM" id="Coils"/>
    </source>
</evidence>
<evidence type="ECO:0000313" key="3">
    <source>
        <dbReference type="EMBL" id="VEN37781.1"/>
    </source>
</evidence>
<feature type="compositionally biased region" description="Low complexity" evidence="2">
    <location>
        <begin position="490"/>
        <end position="503"/>
    </location>
</feature>
<protein>
    <submittedName>
        <fullName evidence="3">Uncharacterized protein</fullName>
    </submittedName>
</protein>
<dbReference type="AlphaFoldDB" id="A0A653BQA5"/>
<organism evidence="3 4">
    <name type="scientific">Callosobruchus maculatus</name>
    <name type="common">Southern cowpea weevil</name>
    <name type="synonym">Pulse bruchid</name>
    <dbReference type="NCBI Taxonomy" id="64391"/>
    <lineage>
        <taxon>Eukaryota</taxon>
        <taxon>Metazoa</taxon>
        <taxon>Ecdysozoa</taxon>
        <taxon>Arthropoda</taxon>
        <taxon>Hexapoda</taxon>
        <taxon>Insecta</taxon>
        <taxon>Pterygota</taxon>
        <taxon>Neoptera</taxon>
        <taxon>Endopterygota</taxon>
        <taxon>Coleoptera</taxon>
        <taxon>Polyphaga</taxon>
        <taxon>Cucujiformia</taxon>
        <taxon>Chrysomeloidea</taxon>
        <taxon>Chrysomelidae</taxon>
        <taxon>Bruchinae</taxon>
        <taxon>Bruchini</taxon>
        <taxon>Callosobruchus</taxon>
    </lineage>
</organism>
<feature type="compositionally biased region" description="Polar residues" evidence="2">
    <location>
        <begin position="375"/>
        <end position="386"/>
    </location>
</feature>
<keyword evidence="4" id="KW-1185">Reference proteome</keyword>
<proteinExistence type="predicted"/>
<feature type="compositionally biased region" description="Polar residues" evidence="2">
    <location>
        <begin position="546"/>
        <end position="560"/>
    </location>
</feature>
<feature type="compositionally biased region" description="Low complexity" evidence="2">
    <location>
        <begin position="582"/>
        <end position="610"/>
    </location>
</feature>
<feature type="coiled-coil region" evidence="1">
    <location>
        <begin position="619"/>
        <end position="646"/>
    </location>
</feature>
<gene>
    <name evidence="3" type="ORF">CALMAC_LOCUS2911</name>
</gene>
<feature type="region of interest" description="Disordered" evidence="2">
    <location>
        <begin position="137"/>
        <end position="157"/>
    </location>
</feature>
<sequence length="727" mass="78988">MNTMYKPPKPAERWNTFVFIVRKIEPNAAEGVMEHPKAKECVERYVRKRRRKRHSTATLMRRKQKIIKRLQRRDTLDKMPEDNLFKDIAKFLVSNKLKHNGYTYVPVMFSHQTNDKLAGFSAHDLNGDFGLKLTELPSTSSSSTSKSTTTMSPTAASTTALWTAPTSTDSSEFSLPHLSLDGDKMATEGVNIHAGGSMVPGILIYPVAKKLKRFPLVKTDVDNVVDEALNGLGNVLDQSTKANSEFLPTFTLPVLKRGIPPECVEDTEKLLQLLATAKDKDNPPRRMMPGILVYPLSKNKRFILRRTNNMEDLTATEDARPTFYAVDRNLFRERAQKILKKEVPPECLKDTDQLLNMLANAIDENLTATSTTTTDEGSPQSTQSSAESEKPSSEQEDFTFSDHSTGSETVDLNSLGINVGDAGGAFVGGGAPLGGAAPLDSGSLLGGAMGGAGGGVGSLGGEVGGSLGGAGLGEFGASSSSDVLCETTECNSESTTECSQTTECSEDRFSSESQLSNFGAMGDGRDMQPALMERGSKSVAVDVNDESASMSDTSETSLHQSSTKAPPSPTTSNAGSISTAQETECVTVTPSSSSESATTPFDTDSTTATSVNKDEHVTKDMTKERLKRLEKDLKLVNEVERILNAKGPKHKVHKRDLDSMLADTPDEENQTPVLEIRITVKTEGTEYPETFYDKPSKSVREVNKQMLRGLGKLLKWRNSHNSHHPSR</sequence>
<name>A0A653BQA5_CALMS</name>
<keyword evidence="1" id="KW-0175">Coiled coil</keyword>
<dbReference type="OrthoDB" id="6769524at2759"/>